<evidence type="ECO:0008006" key="4">
    <source>
        <dbReference type="Google" id="ProtNLM"/>
    </source>
</evidence>
<organism evidence="2 3">
    <name type="scientific">Pseudomonas fluorescens</name>
    <dbReference type="NCBI Taxonomy" id="294"/>
    <lineage>
        <taxon>Bacteria</taxon>
        <taxon>Pseudomonadati</taxon>
        <taxon>Pseudomonadota</taxon>
        <taxon>Gammaproteobacteria</taxon>
        <taxon>Pseudomonadales</taxon>
        <taxon>Pseudomonadaceae</taxon>
        <taxon>Pseudomonas</taxon>
    </lineage>
</organism>
<sequence length="482" mass="52771">MSTIETAPQPSAEKVIVEWRSLYYTETNFAIGLIVILAFVLACTAIALHVPGQISMDTSIQLYEASTGQATSFNPPFMSALMRWVGGGEIATSTIVLINAICLYGGLALVAITTIKIKANQESSKIATWRVLITCLVIANPIIFIYTGIIWKDVLFASLLTCGCAFGVAANFGSSFRRTLSILLSIFLLACSYLTRQQGIFMAPVLLLVPIASIYYFKPSNKIFSTLAIVVLFIGTIFFLEALTKSSINSLDGKFESAGYNSIMKYDLAGIVSNSDMPNKFFVYPISNEQLTAVRSVYDPSRIDYLERSKIASDWLDQNGELRHTWLQMIKQNPSAYLQHRTNAYAALLGLHGIAGTLPIHVGIEGNSTYLASVGMSLGTNKRSQLLYQIATSFYQWPIYKHIFWMITLIVIATVGTISAIPKPLKLIGLSIAASSALMYASFFPTTIASDFRYLFATIPLIMSLTLIVTLGASRKKSAATT</sequence>
<proteinExistence type="predicted"/>
<dbReference type="RefSeq" id="WP_150785407.1">
    <property type="nucleotide sequence ID" value="NZ_CABVJF010000001.1"/>
</dbReference>
<keyword evidence="1" id="KW-0472">Membrane</keyword>
<feature type="transmembrane region" description="Helical" evidence="1">
    <location>
        <begin position="223"/>
        <end position="244"/>
    </location>
</feature>
<dbReference type="EMBL" id="CABVJF010000001">
    <property type="protein sequence ID" value="VVP74748.1"/>
    <property type="molecule type" value="Genomic_DNA"/>
</dbReference>
<evidence type="ECO:0000313" key="3">
    <source>
        <dbReference type="Proteomes" id="UP000381378"/>
    </source>
</evidence>
<dbReference type="OrthoDB" id="6022512at2"/>
<gene>
    <name evidence="2" type="ORF">PS928_00145</name>
</gene>
<keyword evidence="1" id="KW-1133">Transmembrane helix</keyword>
<feature type="transmembrane region" description="Helical" evidence="1">
    <location>
        <begin position="90"/>
        <end position="115"/>
    </location>
</feature>
<evidence type="ECO:0000256" key="1">
    <source>
        <dbReference type="SAM" id="Phobius"/>
    </source>
</evidence>
<name>A0A5E7RMN9_PSEFL</name>
<keyword evidence="1" id="KW-0812">Transmembrane</keyword>
<feature type="transmembrane region" description="Helical" evidence="1">
    <location>
        <begin position="403"/>
        <end position="421"/>
    </location>
</feature>
<protein>
    <recommendedName>
        <fullName evidence="4">Glycosyltransferase RgtA/B/C/D-like domain-containing protein</fullName>
    </recommendedName>
</protein>
<dbReference type="Proteomes" id="UP000381378">
    <property type="component" value="Unassembled WGS sequence"/>
</dbReference>
<feature type="transmembrane region" description="Helical" evidence="1">
    <location>
        <begin position="29"/>
        <end position="50"/>
    </location>
</feature>
<evidence type="ECO:0000313" key="2">
    <source>
        <dbReference type="EMBL" id="VVP74748.1"/>
    </source>
</evidence>
<feature type="transmembrane region" description="Helical" evidence="1">
    <location>
        <begin position="200"/>
        <end position="217"/>
    </location>
</feature>
<feature type="transmembrane region" description="Helical" evidence="1">
    <location>
        <begin position="179"/>
        <end position="195"/>
    </location>
</feature>
<feature type="transmembrane region" description="Helical" evidence="1">
    <location>
        <begin position="154"/>
        <end position="173"/>
    </location>
</feature>
<feature type="transmembrane region" description="Helical" evidence="1">
    <location>
        <begin position="428"/>
        <end position="448"/>
    </location>
</feature>
<feature type="transmembrane region" description="Helical" evidence="1">
    <location>
        <begin position="127"/>
        <end position="147"/>
    </location>
</feature>
<accession>A0A5E7RMN9</accession>
<reference evidence="2 3" key="1">
    <citation type="submission" date="2019-09" db="EMBL/GenBank/DDBJ databases">
        <authorList>
            <person name="Chandra G."/>
            <person name="Truman W A."/>
        </authorList>
    </citation>
    <scope>NUCLEOTIDE SEQUENCE [LARGE SCALE GENOMIC DNA]</scope>
    <source>
        <strain evidence="2">PS928</strain>
    </source>
</reference>
<dbReference type="AlphaFoldDB" id="A0A5E7RMN9"/>
<feature type="transmembrane region" description="Helical" evidence="1">
    <location>
        <begin position="454"/>
        <end position="473"/>
    </location>
</feature>